<protein>
    <submittedName>
        <fullName evidence="2">Uncharacterized protein LOC105429917</fullName>
    </submittedName>
</protein>
<dbReference type="RefSeq" id="XP_011641477.1">
    <property type="nucleotide sequence ID" value="XM_011643175.2"/>
</dbReference>
<keyword evidence="1" id="KW-1185">Reference proteome</keyword>
<sequence>MRGKSMRFRMMTISTNNTNAFSVQHNECIANCILRSGPDPRINANTRYRERATFVNSLIALFNQDLVLLFVTKSNKLAVMQEVLIIEESVANENGAGCSSAD</sequence>
<dbReference type="Proteomes" id="UP000504615">
    <property type="component" value="Unplaced"/>
</dbReference>
<dbReference type="KEGG" id="pbar:105429917"/>
<accession>A0A6I9WFR7</accession>
<gene>
    <name evidence="2" type="primary">LOC105429917</name>
</gene>
<dbReference type="GeneID" id="105429917"/>
<evidence type="ECO:0000313" key="1">
    <source>
        <dbReference type="Proteomes" id="UP000504615"/>
    </source>
</evidence>
<proteinExistence type="predicted"/>
<reference evidence="2" key="1">
    <citation type="submission" date="2025-08" db="UniProtKB">
        <authorList>
            <consortium name="RefSeq"/>
        </authorList>
    </citation>
    <scope>IDENTIFICATION</scope>
</reference>
<evidence type="ECO:0000313" key="2">
    <source>
        <dbReference type="RefSeq" id="XP_011641477.1"/>
    </source>
</evidence>
<dbReference type="AlphaFoldDB" id="A0A6I9WFR7"/>
<name>A0A6I9WFR7_9HYME</name>
<organism evidence="1 2">
    <name type="scientific">Pogonomyrmex barbatus</name>
    <name type="common">red harvester ant</name>
    <dbReference type="NCBI Taxonomy" id="144034"/>
    <lineage>
        <taxon>Eukaryota</taxon>
        <taxon>Metazoa</taxon>
        <taxon>Ecdysozoa</taxon>
        <taxon>Arthropoda</taxon>
        <taxon>Hexapoda</taxon>
        <taxon>Insecta</taxon>
        <taxon>Pterygota</taxon>
        <taxon>Neoptera</taxon>
        <taxon>Endopterygota</taxon>
        <taxon>Hymenoptera</taxon>
        <taxon>Apocrita</taxon>
        <taxon>Aculeata</taxon>
        <taxon>Formicoidea</taxon>
        <taxon>Formicidae</taxon>
        <taxon>Myrmicinae</taxon>
        <taxon>Pogonomyrmex</taxon>
    </lineage>
</organism>